<evidence type="ECO:0000256" key="4">
    <source>
        <dbReference type="ARBA" id="ARBA00022630"/>
    </source>
</evidence>
<evidence type="ECO:0000256" key="6">
    <source>
        <dbReference type="ARBA" id="ARBA00022827"/>
    </source>
</evidence>
<keyword evidence="3 8" id="KW-0489">Methyltransferase</keyword>
<dbReference type="Gene3D" id="3.20.20.330">
    <property type="entry name" value="Homocysteine-binding-like domain"/>
    <property type="match status" value="1"/>
</dbReference>
<keyword evidence="4" id="KW-0285">Flavoprotein</keyword>
<dbReference type="InterPro" id="IPR050554">
    <property type="entry name" value="Met_Synthase/Corrinoid"/>
</dbReference>
<comment type="caution">
    <text evidence="10">The sequence shown here is derived from an EMBL/GenBank/DDBJ whole genome shotgun (WGS) entry which is preliminary data.</text>
</comment>
<comment type="cofactor">
    <cofactor evidence="8">
        <name>Zn(2+)</name>
        <dbReference type="ChEBI" id="CHEBI:29105"/>
    </cofactor>
</comment>
<dbReference type="Proteomes" id="UP000789423">
    <property type="component" value="Unassembled WGS sequence"/>
</dbReference>
<dbReference type="Pfam" id="PF02219">
    <property type="entry name" value="MTHFR"/>
    <property type="match status" value="1"/>
</dbReference>
<evidence type="ECO:0000256" key="2">
    <source>
        <dbReference type="ARBA" id="ARBA00004777"/>
    </source>
</evidence>
<keyword evidence="11" id="KW-1185">Reference proteome</keyword>
<organism evidence="10 11">
    <name type="scientific">Bacillus rhizoplanae</name>
    <dbReference type="NCBI Taxonomy" id="2880966"/>
    <lineage>
        <taxon>Bacteria</taxon>
        <taxon>Bacillati</taxon>
        <taxon>Bacillota</taxon>
        <taxon>Bacilli</taxon>
        <taxon>Bacillales</taxon>
        <taxon>Bacillaceae</taxon>
        <taxon>Bacillus</taxon>
    </lineage>
</organism>
<name>A0ABM8YAK0_9BACI</name>
<dbReference type="InterPro" id="IPR029041">
    <property type="entry name" value="FAD-linked_oxidoreductase-like"/>
</dbReference>
<feature type="domain" description="Hcy-binding" evidence="9">
    <location>
        <begin position="21"/>
        <end position="302"/>
    </location>
</feature>
<sequence>MLSPSSLRRGGFYIEKKRGRYVKLLDLLQRGIVIGDGAMGTLLHSRGLQSCFEELNLSEPERIISIHKQYVAAGADVIQTNTYGANEGKLRMYGLEDRVRKINRAAVRHAKAAVTEKNAIVGTIGGMKHIGAVTTTDMEREFMLLEQANALLEENVDGLLLETFYDEFELLHAVKVLRKQTNVPLIAQLALHEAGTTQNGNSVDGVLKRLIEYGANVVGLNCQLGPLHMIESFKTIAIPEYGYLSAYPNAGLPKYVEGRYVYEGSPAYFEEMAPEFIKQGVRLLGGCCGTTPTHIEAMKRALENERPVTAKEVVKRAEVVATKHVNTVDRITLAEKAKKETTVIVELDPPKTLDTQRFFEGAKALKRAGADAITLADNSLASPRVSNMAMGALLTKHDIPVLTHLTCRDHNVIGLQSHLLGLAALGMEEVLALTGDPARVGDFPGATSVYDLSSVELIKMIKEMNNGRSILGKSIGAATRFSVGGAFNPNVRHIEAAVKRMEKKIAAGAEYFLTQPIYDAAVIRNVYEATKHIEQPIFIGIMPLVSKRNADFLHFEVPGITLPEEVRRRMDGHRTSEEAVAEGILISQELIDVAMELFNGIYLITPFLKYEVTEALVRYIQAKKEQKEGINV</sequence>
<dbReference type="InterPro" id="IPR003171">
    <property type="entry name" value="Mehydrof_redctse-like"/>
</dbReference>
<dbReference type="PROSITE" id="PS50970">
    <property type="entry name" value="HCY"/>
    <property type="match status" value="1"/>
</dbReference>
<feature type="binding site" evidence="8">
    <location>
        <position position="288"/>
    </location>
    <ligand>
        <name>Zn(2+)</name>
        <dbReference type="ChEBI" id="CHEBI:29105"/>
    </ligand>
</feature>
<evidence type="ECO:0000313" key="10">
    <source>
        <dbReference type="EMBL" id="CAG9612786.1"/>
    </source>
</evidence>
<feature type="binding site" evidence="8">
    <location>
        <position position="222"/>
    </location>
    <ligand>
        <name>Zn(2+)</name>
        <dbReference type="ChEBI" id="CHEBI:29105"/>
    </ligand>
</feature>
<keyword evidence="8" id="KW-0862">Zinc</keyword>
<evidence type="ECO:0000256" key="7">
    <source>
        <dbReference type="ARBA" id="ARBA00023002"/>
    </source>
</evidence>
<dbReference type="PANTHER" id="PTHR45833">
    <property type="entry name" value="METHIONINE SYNTHASE"/>
    <property type="match status" value="1"/>
</dbReference>
<dbReference type="Gene3D" id="3.20.20.220">
    <property type="match status" value="1"/>
</dbReference>
<dbReference type="InterPro" id="IPR036589">
    <property type="entry name" value="HCY_dom_sf"/>
</dbReference>
<dbReference type="CDD" id="cd00537">
    <property type="entry name" value="MTHFR"/>
    <property type="match status" value="1"/>
</dbReference>
<gene>
    <name evidence="10" type="primary">yitJ</name>
    <name evidence="10" type="ORF">BACCIP111899_01964</name>
</gene>
<dbReference type="NCBIfam" id="NF006396">
    <property type="entry name" value="PRK08645.1"/>
    <property type="match status" value="1"/>
</dbReference>
<keyword evidence="7" id="KW-0560">Oxidoreductase</keyword>
<reference evidence="10 11" key="1">
    <citation type="submission" date="2021-10" db="EMBL/GenBank/DDBJ databases">
        <authorList>
            <person name="Criscuolo A."/>
        </authorList>
    </citation>
    <scope>NUCLEOTIDE SEQUENCE [LARGE SCALE GENOMIC DNA]</scope>
    <source>
        <strain evidence="11">CIP 111899</strain>
    </source>
</reference>
<evidence type="ECO:0000256" key="8">
    <source>
        <dbReference type="PROSITE-ProRule" id="PRU00333"/>
    </source>
</evidence>
<proteinExistence type="predicted"/>
<comment type="cofactor">
    <cofactor evidence="1">
        <name>FAD</name>
        <dbReference type="ChEBI" id="CHEBI:57692"/>
    </cofactor>
</comment>
<dbReference type="InterPro" id="IPR003726">
    <property type="entry name" value="HCY_dom"/>
</dbReference>
<evidence type="ECO:0000256" key="3">
    <source>
        <dbReference type="ARBA" id="ARBA00022603"/>
    </source>
</evidence>
<keyword evidence="6" id="KW-0274">FAD</keyword>
<evidence type="ECO:0000256" key="5">
    <source>
        <dbReference type="ARBA" id="ARBA00022679"/>
    </source>
</evidence>
<dbReference type="SUPFAM" id="SSF51730">
    <property type="entry name" value="FAD-linked oxidoreductase"/>
    <property type="match status" value="1"/>
</dbReference>
<dbReference type="EMBL" id="CAKJTI010000007">
    <property type="protein sequence ID" value="CAG9612786.1"/>
    <property type="molecule type" value="Genomic_DNA"/>
</dbReference>
<evidence type="ECO:0000313" key="11">
    <source>
        <dbReference type="Proteomes" id="UP000789423"/>
    </source>
</evidence>
<protein>
    <submittedName>
        <fullName evidence="10">Bifunctional homocysteine S-methyltransferase/5,10-methylenetetrahydrofolate reductase</fullName>
    </submittedName>
</protein>
<comment type="pathway">
    <text evidence="2">One-carbon metabolism; tetrahydrofolate interconversion.</text>
</comment>
<accession>A0ABM8YAK0</accession>
<keyword evidence="5 8" id="KW-0808">Transferase</keyword>
<evidence type="ECO:0000256" key="1">
    <source>
        <dbReference type="ARBA" id="ARBA00001974"/>
    </source>
</evidence>
<dbReference type="Pfam" id="PF02574">
    <property type="entry name" value="S-methyl_trans"/>
    <property type="match status" value="1"/>
</dbReference>
<keyword evidence="8" id="KW-0479">Metal-binding</keyword>
<dbReference type="PANTHER" id="PTHR45833:SF2">
    <property type="entry name" value="BIFUNCTIONAL HOMOCYSTEINE S-METHYLTRANSFERASE_5,10-METHYLENETETRAHYDROFOLATE REDUCTASE"/>
    <property type="match status" value="1"/>
</dbReference>
<dbReference type="SUPFAM" id="SSF82282">
    <property type="entry name" value="Homocysteine S-methyltransferase"/>
    <property type="match status" value="1"/>
</dbReference>
<evidence type="ECO:0000259" key="9">
    <source>
        <dbReference type="PROSITE" id="PS50970"/>
    </source>
</evidence>
<feature type="binding site" evidence="8">
    <location>
        <position position="287"/>
    </location>
    <ligand>
        <name>Zn(2+)</name>
        <dbReference type="ChEBI" id="CHEBI:29105"/>
    </ligand>
</feature>